<organism evidence="4 5">
    <name type="scientific">Amycolatopsis australiensis</name>
    <dbReference type="NCBI Taxonomy" id="546364"/>
    <lineage>
        <taxon>Bacteria</taxon>
        <taxon>Bacillati</taxon>
        <taxon>Actinomycetota</taxon>
        <taxon>Actinomycetes</taxon>
        <taxon>Pseudonocardiales</taxon>
        <taxon>Pseudonocardiaceae</taxon>
        <taxon>Amycolatopsis</taxon>
    </lineage>
</organism>
<dbReference type="RefSeq" id="WP_072479697.1">
    <property type="nucleotide sequence ID" value="NZ_FPJG01000006.1"/>
</dbReference>
<dbReference type="InterPro" id="IPR013094">
    <property type="entry name" value="AB_hydrolase_3"/>
</dbReference>
<evidence type="ECO:0000313" key="5">
    <source>
        <dbReference type="Proteomes" id="UP000182740"/>
    </source>
</evidence>
<keyword evidence="5" id="KW-1185">Reference proteome</keyword>
<name>A0A1K1SPR9_9PSEU</name>
<dbReference type="Gene3D" id="3.40.50.1820">
    <property type="entry name" value="alpha/beta hydrolase"/>
    <property type="match status" value="1"/>
</dbReference>
<dbReference type="GO" id="GO:0016787">
    <property type="term" value="F:hydrolase activity"/>
    <property type="evidence" value="ECO:0007669"/>
    <property type="project" value="UniProtKB-KW"/>
</dbReference>
<evidence type="ECO:0000259" key="3">
    <source>
        <dbReference type="Pfam" id="PF07859"/>
    </source>
</evidence>
<dbReference type="PROSITE" id="PS01173">
    <property type="entry name" value="LIPASE_GDXG_HIS"/>
    <property type="match status" value="1"/>
</dbReference>
<evidence type="ECO:0000256" key="2">
    <source>
        <dbReference type="ARBA" id="ARBA00022801"/>
    </source>
</evidence>
<reference evidence="5" key="1">
    <citation type="submission" date="2016-11" db="EMBL/GenBank/DDBJ databases">
        <authorList>
            <person name="Varghese N."/>
            <person name="Submissions S."/>
        </authorList>
    </citation>
    <scope>NUCLEOTIDE SEQUENCE [LARGE SCALE GENOMIC DNA]</scope>
    <source>
        <strain evidence="5">DSM 44671</strain>
    </source>
</reference>
<sequence>MNLTLGQRLQRAFVIALCRTPAPIARLLARPPVNRAGERMAPDIALLMKIAGAGNDYSDLPVTDARKVTETDAAVFADRVAPCAVEQEVEVSAGLWATRYSSERPASGLILFFHGGGFALGSRAGYAAPARMLAHGTGADVLSVEYRLAPEDPYPAAHDDALAAWRYAVDHAAGWGIDPNRIVVAGESAGGNIAAVLCQQVRGQPVQPMLQVLVQPVTDISVRRPSQDEFADSPALSAKQIDWFMGHYVPEGTDQHIPRLCPLLADDLTGLPDAIVTVAGFDPLRDDGLAYAAALLESGVRVDVIREEGLVHGYIAFTAVSRSSKEATNRLVAAVAAALREQPVRPVRPIGRVGEIA</sequence>
<dbReference type="AlphaFoldDB" id="A0A1K1SPR9"/>
<dbReference type="PANTHER" id="PTHR48081">
    <property type="entry name" value="AB HYDROLASE SUPERFAMILY PROTEIN C4A8.06C"/>
    <property type="match status" value="1"/>
</dbReference>
<accession>A0A1K1SPR9</accession>
<evidence type="ECO:0000313" key="4">
    <source>
        <dbReference type="EMBL" id="SFW86313.1"/>
    </source>
</evidence>
<feature type="domain" description="Alpha/beta hydrolase fold-3" evidence="3">
    <location>
        <begin position="110"/>
        <end position="315"/>
    </location>
</feature>
<dbReference type="SUPFAM" id="SSF53474">
    <property type="entry name" value="alpha/beta-Hydrolases"/>
    <property type="match status" value="1"/>
</dbReference>
<dbReference type="EMBL" id="FPJG01000006">
    <property type="protein sequence ID" value="SFW86313.1"/>
    <property type="molecule type" value="Genomic_DNA"/>
</dbReference>
<dbReference type="OrthoDB" id="3206739at2"/>
<dbReference type="Pfam" id="PF07859">
    <property type="entry name" value="Abhydrolase_3"/>
    <property type="match status" value="1"/>
</dbReference>
<dbReference type="InterPro" id="IPR050300">
    <property type="entry name" value="GDXG_lipolytic_enzyme"/>
</dbReference>
<keyword evidence="2" id="KW-0378">Hydrolase</keyword>
<comment type="similarity">
    <text evidence="1">Belongs to the 'GDXG' lipolytic enzyme family.</text>
</comment>
<dbReference type="STRING" id="546364.SAMN04489730_6357"/>
<evidence type="ECO:0000256" key="1">
    <source>
        <dbReference type="ARBA" id="ARBA00010515"/>
    </source>
</evidence>
<proteinExistence type="inferred from homology"/>
<dbReference type="InterPro" id="IPR029058">
    <property type="entry name" value="AB_hydrolase_fold"/>
</dbReference>
<protein>
    <submittedName>
        <fullName evidence="4">Acetyl esterase</fullName>
    </submittedName>
</protein>
<dbReference type="Proteomes" id="UP000182740">
    <property type="component" value="Unassembled WGS sequence"/>
</dbReference>
<gene>
    <name evidence="4" type="ORF">SAMN04489730_6357</name>
</gene>
<dbReference type="PANTHER" id="PTHR48081:SF8">
    <property type="entry name" value="ALPHA_BETA HYDROLASE FOLD-3 DOMAIN-CONTAINING PROTEIN-RELATED"/>
    <property type="match status" value="1"/>
</dbReference>
<dbReference type="InterPro" id="IPR002168">
    <property type="entry name" value="Lipase_GDXG_HIS_AS"/>
</dbReference>